<comment type="caution">
    <text evidence="2">The sequence shown here is derived from an EMBL/GenBank/DDBJ whole genome shotgun (WGS) entry which is preliminary data.</text>
</comment>
<dbReference type="RefSeq" id="WP_094787048.1">
    <property type="nucleotide sequence ID" value="NZ_NDXW01000001.1"/>
</dbReference>
<dbReference type="EMBL" id="NDXW01000001">
    <property type="protein sequence ID" value="RDH43801.1"/>
    <property type="molecule type" value="Genomic_DNA"/>
</dbReference>
<evidence type="ECO:0000313" key="2">
    <source>
        <dbReference type="EMBL" id="RDH43801.1"/>
    </source>
</evidence>
<sequence>MKKVNRFLSLLISLGLAISAKAEPVQIDLGKRIIDCYQITMYLWLPEFFKMKGYVIDERGEVYQYFTENYWEFVTAENIKDGRSISTPVLKNKFKKVERAGYIDFAVLVKYKKLMEQGIKGKYSFEGQVIYDAPPAGCVVYERVGDESDRYEEIVLKMTGGMPINNDSTAVKVLISWLKSMDIYHSIENDS</sequence>
<proteinExistence type="predicted"/>
<keyword evidence="1" id="KW-0732">Signal</keyword>
<feature type="signal peptide" evidence="1">
    <location>
        <begin position="1"/>
        <end position="22"/>
    </location>
</feature>
<reference evidence="2 3" key="1">
    <citation type="submission" date="2017-04" db="EMBL/GenBank/DDBJ databases">
        <title>Draft genome sequence of Zooshikella ganghwensis VG4 isolated from Red Sea sediments.</title>
        <authorList>
            <person name="Rehman Z."/>
            <person name="Alam I."/>
            <person name="Kamau A."/>
            <person name="Bajic V."/>
            <person name="Leiknes T."/>
        </authorList>
    </citation>
    <scope>NUCLEOTIDE SEQUENCE [LARGE SCALE GENOMIC DNA]</scope>
    <source>
        <strain evidence="2 3">VG4</strain>
    </source>
</reference>
<gene>
    <name evidence="2" type="ORF">B9G39_10295</name>
</gene>
<name>A0A4V1INI0_9GAMM</name>
<protein>
    <recommendedName>
        <fullName evidence="4">Chalcone isomerase domain-containing protein</fullName>
    </recommendedName>
</protein>
<dbReference type="Proteomes" id="UP000257039">
    <property type="component" value="Unassembled WGS sequence"/>
</dbReference>
<dbReference type="AlphaFoldDB" id="A0A4V1INI0"/>
<keyword evidence="3" id="KW-1185">Reference proteome</keyword>
<evidence type="ECO:0000313" key="3">
    <source>
        <dbReference type="Proteomes" id="UP000257039"/>
    </source>
</evidence>
<evidence type="ECO:0008006" key="4">
    <source>
        <dbReference type="Google" id="ProtNLM"/>
    </source>
</evidence>
<accession>A0A4V1INI0</accession>
<organism evidence="2 3">
    <name type="scientific">Zooshikella ganghwensis</name>
    <dbReference type="NCBI Taxonomy" id="202772"/>
    <lineage>
        <taxon>Bacteria</taxon>
        <taxon>Pseudomonadati</taxon>
        <taxon>Pseudomonadota</taxon>
        <taxon>Gammaproteobacteria</taxon>
        <taxon>Oceanospirillales</taxon>
        <taxon>Zooshikellaceae</taxon>
        <taxon>Zooshikella</taxon>
    </lineage>
</organism>
<evidence type="ECO:0000256" key="1">
    <source>
        <dbReference type="SAM" id="SignalP"/>
    </source>
</evidence>
<feature type="chain" id="PRO_5020938395" description="Chalcone isomerase domain-containing protein" evidence="1">
    <location>
        <begin position="23"/>
        <end position="191"/>
    </location>
</feature>